<keyword evidence="5" id="KW-1185">Reference proteome</keyword>
<dbReference type="PANTHER" id="PTHR48083">
    <property type="entry name" value="MEDIUM-CHAIN SPECIFIC ACYL-COA DEHYDROGENASE, MITOCHONDRIAL-RELATED"/>
    <property type="match status" value="1"/>
</dbReference>
<keyword evidence="1" id="KW-0285">Flavoprotein</keyword>
<dbReference type="Pfam" id="PF08028">
    <property type="entry name" value="Acyl-CoA_dh_2"/>
    <property type="match status" value="1"/>
</dbReference>
<dbReference type="SUPFAM" id="SSF47203">
    <property type="entry name" value="Acyl-CoA dehydrogenase C-terminal domain-like"/>
    <property type="match status" value="1"/>
</dbReference>
<dbReference type="GO" id="GO:0050660">
    <property type="term" value="F:flavin adenine dinucleotide binding"/>
    <property type="evidence" value="ECO:0007669"/>
    <property type="project" value="InterPro"/>
</dbReference>
<accession>A0A7I7YTC3</accession>
<organism evidence="4 5">
    <name type="scientific">Mycobacterium parmense</name>
    <dbReference type="NCBI Taxonomy" id="185642"/>
    <lineage>
        <taxon>Bacteria</taxon>
        <taxon>Bacillati</taxon>
        <taxon>Actinomycetota</taxon>
        <taxon>Actinomycetes</taxon>
        <taxon>Mycobacteriales</taxon>
        <taxon>Mycobacteriaceae</taxon>
        <taxon>Mycobacterium</taxon>
        <taxon>Mycobacterium simiae complex</taxon>
    </lineage>
</organism>
<evidence type="ECO:0000313" key="4">
    <source>
        <dbReference type="EMBL" id="BBZ43991.1"/>
    </source>
</evidence>
<dbReference type="Gene3D" id="1.10.540.10">
    <property type="entry name" value="Acyl-CoA dehydrogenase/oxidase, N-terminal domain"/>
    <property type="match status" value="1"/>
</dbReference>
<keyword evidence="3" id="KW-0560">Oxidoreductase</keyword>
<evidence type="ECO:0000256" key="2">
    <source>
        <dbReference type="ARBA" id="ARBA00022827"/>
    </source>
</evidence>
<dbReference type="PIRSF" id="PIRSF016578">
    <property type="entry name" value="HsaA"/>
    <property type="match status" value="1"/>
</dbReference>
<dbReference type="InterPro" id="IPR037069">
    <property type="entry name" value="AcylCoA_DH/ox_N_sf"/>
</dbReference>
<dbReference type="Proteomes" id="UP000467105">
    <property type="component" value="Chromosome"/>
</dbReference>
<evidence type="ECO:0000256" key="1">
    <source>
        <dbReference type="ARBA" id="ARBA00022630"/>
    </source>
</evidence>
<dbReference type="SUPFAM" id="SSF56645">
    <property type="entry name" value="Acyl-CoA dehydrogenase NM domain-like"/>
    <property type="match status" value="1"/>
</dbReference>
<dbReference type="InterPro" id="IPR036250">
    <property type="entry name" value="AcylCo_DH-like_C"/>
</dbReference>
<dbReference type="RefSeq" id="WP_085271147.1">
    <property type="nucleotide sequence ID" value="NZ_AP022614.1"/>
</dbReference>
<dbReference type="Gene3D" id="1.20.140.10">
    <property type="entry name" value="Butyryl-CoA Dehydrogenase, subunit A, domain 3"/>
    <property type="match status" value="1"/>
</dbReference>
<protein>
    <submittedName>
        <fullName evidence="4">Acyl-CoA dehydrogenase</fullName>
    </submittedName>
</protein>
<dbReference type="AlphaFoldDB" id="A0A7I7YTC3"/>
<dbReference type="GO" id="GO:0005737">
    <property type="term" value="C:cytoplasm"/>
    <property type="evidence" value="ECO:0007669"/>
    <property type="project" value="TreeGrafter"/>
</dbReference>
<name>A0A7I7YTC3_9MYCO</name>
<evidence type="ECO:0000313" key="5">
    <source>
        <dbReference type="Proteomes" id="UP000467105"/>
    </source>
</evidence>
<proteinExistence type="predicted"/>
<dbReference type="EMBL" id="AP022614">
    <property type="protein sequence ID" value="BBZ43991.1"/>
    <property type="molecule type" value="Genomic_DNA"/>
</dbReference>
<evidence type="ECO:0000256" key="3">
    <source>
        <dbReference type="ARBA" id="ARBA00023002"/>
    </source>
</evidence>
<dbReference type="Gene3D" id="2.40.110.10">
    <property type="entry name" value="Butyryl-CoA Dehydrogenase, subunit A, domain 2"/>
    <property type="match status" value="1"/>
</dbReference>
<dbReference type="PANTHER" id="PTHR48083:SF5">
    <property type="entry name" value="NRGC PROTEIN"/>
    <property type="match status" value="1"/>
</dbReference>
<sequence length="394" mass="42408">MTSIADTDSRVVALARGMRDLVQAEAGECERARTLTAPIVDEMWASGLMSAFNPVAAGGVEPSFTEMIETWIEMAWQDGSFGWIGIANLPSSFAAAAYLPDEGFAEVFAAHDNRVTMGGQFFPNGQGHAGDGGYLVSGSWSFGSGIGHSEYVAAGFLPMDDGEMRWITEGFPEMRVAVVPRDQISFNDGWHVQGLKGTGSYDYSAEQVFVPESRTFELFVREPHRGASPATRMGLMPVTAAGHASWALGVAKSMLDDVQDLAATKFRMSDMASLASRPTFQKGLAHHRAAWRAARLLVLDAFTTAESAVAAGEELTPALRADMRVAAVYATDTARACAEWAHLVAGTSAIREGSRLERAFRDIYTGTQHAFISEKVAIDAAQIWLGIIEDQPGL</sequence>
<dbReference type="InterPro" id="IPR050741">
    <property type="entry name" value="Acyl-CoA_dehydrogenase"/>
</dbReference>
<keyword evidence="2" id="KW-0274">FAD</keyword>
<dbReference type="OrthoDB" id="3404950at2"/>
<dbReference type="InterPro" id="IPR046373">
    <property type="entry name" value="Acyl-CoA_Oxase/DH_mid-dom_sf"/>
</dbReference>
<dbReference type="InterPro" id="IPR009100">
    <property type="entry name" value="AcylCoA_DH/oxidase_NM_dom_sf"/>
</dbReference>
<reference evidence="4 5" key="1">
    <citation type="journal article" date="2019" name="Emerg. Microbes Infect.">
        <title>Comprehensive subspecies identification of 175 nontuberculous mycobacteria species based on 7547 genomic profiles.</title>
        <authorList>
            <person name="Matsumoto Y."/>
            <person name="Kinjo T."/>
            <person name="Motooka D."/>
            <person name="Nabeya D."/>
            <person name="Jung N."/>
            <person name="Uechi K."/>
            <person name="Horii T."/>
            <person name="Iida T."/>
            <person name="Fujita J."/>
            <person name="Nakamura S."/>
        </authorList>
    </citation>
    <scope>NUCLEOTIDE SEQUENCE [LARGE SCALE GENOMIC DNA]</scope>
    <source>
        <strain evidence="4 5">JCM 14742</strain>
    </source>
</reference>
<gene>
    <name evidence="4" type="ORF">MPRM_12720</name>
</gene>
<dbReference type="GO" id="GO:0003995">
    <property type="term" value="F:acyl-CoA dehydrogenase activity"/>
    <property type="evidence" value="ECO:0007669"/>
    <property type="project" value="TreeGrafter"/>
</dbReference>
<dbReference type="InterPro" id="IPR013107">
    <property type="entry name" value="Acyl-CoA_DH_C"/>
</dbReference>
<dbReference type="GO" id="GO:0033539">
    <property type="term" value="P:fatty acid beta-oxidation using acyl-CoA dehydrogenase"/>
    <property type="evidence" value="ECO:0007669"/>
    <property type="project" value="TreeGrafter"/>
</dbReference>